<protein>
    <submittedName>
        <fullName evidence="6">Coiled-coil domain containing 96</fullName>
    </submittedName>
</protein>
<dbReference type="InterPro" id="IPR051885">
    <property type="entry name" value="CC_CF"/>
</dbReference>
<dbReference type="GO" id="GO:0005930">
    <property type="term" value="C:axoneme"/>
    <property type="evidence" value="ECO:0007669"/>
    <property type="project" value="TreeGrafter"/>
</dbReference>
<evidence type="ECO:0000256" key="1">
    <source>
        <dbReference type="ARBA" id="ARBA00004138"/>
    </source>
</evidence>
<evidence type="ECO:0000256" key="3">
    <source>
        <dbReference type="ARBA" id="ARBA00023273"/>
    </source>
</evidence>
<accession>C7TZG2</accession>
<evidence type="ECO:0000256" key="2">
    <source>
        <dbReference type="ARBA" id="ARBA00023054"/>
    </source>
</evidence>
<comment type="subcellular location">
    <subcellularLocation>
        <location evidence="1">Cell projection</location>
        <location evidence="1">Cilium</location>
    </subcellularLocation>
</comment>
<feature type="coiled-coil region" evidence="4">
    <location>
        <begin position="405"/>
        <end position="439"/>
    </location>
</feature>
<feature type="coiled-coil region" evidence="4">
    <location>
        <begin position="313"/>
        <end position="369"/>
    </location>
</feature>
<dbReference type="GO" id="GO:0060271">
    <property type="term" value="P:cilium assembly"/>
    <property type="evidence" value="ECO:0007669"/>
    <property type="project" value="TreeGrafter"/>
</dbReference>
<dbReference type="Pfam" id="PF13870">
    <property type="entry name" value="CCDC113_CCDC96_CC"/>
    <property type="match status" value="1"/>
</dbReference>
<evidence type="ECO:0000313" key="6">
    <source>
        <dbReference type="EMBL" id="CAX82988.1"/>
    </source>
</evidence>
<keyword evidence="3" id="KW-0966">Cell projection</keyword>
<feature type="domain" description="CCDC113/CCDC96 coiled-coil" evidence="5">
    <location>
        <begin position="307"/>
        <end position="475"/>
    </location>
</feature>
<reference evidence="6" key="1">
    <citation type="journal article" date="2009" name="Nature">
        <title>The Schistosoma japonicum genome reveals features of host-parasite interplay.</title>
        <authorList>
            <person name="Liu F."/>
            <person name="Zhou Y."/>
            <person name="Wang Z.Q."/>
            <person name="Lu G."/>
            <person name="Zheng H."/>
            <person name="Brindley P.J."/>
            <person name="McManus D.P."/>
            <person name="Blair D."/>
            <person name="Zhang Q.H."/>
            <person name="Zhong Y."/>
            <person name="Wang S."/>
            <person name="Han Z.G."/>
            <person name="Chen Z."/>
        </authorList>
    </citation>
    <scope>NUCLEOTIDE SEQUENCE</scope>
    <source>
        <strain evidence="6">Anhui</strain>
    </source>
</reference>
<evidence type="ECO:0000256" key="4">
    <source>
        <dbReference type="SAM" id="Coils"/>
    </source>
</evidence>
<organism evidence="6">
    <name type="scientific">Schistosoma japonicum</name>
    <name type="common">Blood fluke</name>
    <dbReference type="NCBI Taxonomy" id="6182"/>
    <lineage>
        <taxon>Eukaryota</taxon>
        <taxon>Metazoa</taxon>
        <taxon>Spiralia</taxon>
        <taxon>Lophotrochozoa</taxon>
        <taxon>Platyhelminthes</taxon>
        <taxon>Trematoda</taxon>
        <taxon>Digenea</taxon>
        <taxon>Strigeidida</taxon>
        <taxon>Schistosomatoidea</taxon>
        <taxon>Schistosomatidae</taxon>
        <taxon>Schistosoma</taxon>
    </lineage>
</organism>
<feature type="coiled-coil region" evidence="4">
    <location>
        <begin position="246"/>
        <end position="273"/>
    </location>
</feature>
<dbReference type="GO" id="GO:0036064">
    <property type="term" value="C:ciliary basal body"/>
    <property type="evidence" value="ECO:0007669"/>
    <property type="project" value="TreeGrafter"/>
</dbReference>
<name>C7TZG2_SCHJA</name>
<dbReference type="PANTHER" id="PTHR15654">
    <property type="entry name" value="COILED-COIL DOMAIN-CONTAINING PROTEIN 113-RELATED"/>
    <property type="match status" value="1"/>
</dbReference>
<dbReference type="PANTHER" id="PTHR15654:SF1">
    <property type="entry name" value="COILED-COIL DOMAIN-CONTAINING PROTEIN 96"/>
    <property type="match status" value="1"/>
</dbReference>
<proteinExistence type="evidence at transcript level"/>
<evidence type="ECO:0000259" key="5">
    <source>
        <dbReference type="Pfam" id="PF13870"/>
    </source>
</evidence>
<sequence>MDCQDTETKELTLLKEYKCEGTEYVGEKLEIKNQRHTTDEDTRENNLVVFLNSEEKISTNEKLEGSGVTQIDENSHGNEELLDGHVNENSLKMNLGGDVQTIEQGSDLHVMGYHGDKHGIYEDVDENEKGSVDGLNISITKASEVKGDNSTVSQFKAAENLESREELLEKYKQTINEQRIVKELNLQLQTKLAEYFRRKKVEAADQESTRSSISGSTGDPTIDYEQKYNKYLLNLADLHHQYKMMQVSYNQQIEELKSQCETQQAEVDKAYAEFMEFKYNIAKKSIFSHTRKPINPKVLTSIFTTEQNKEAIVREVRLENIKLQNELAKLEAQLKSKSELSEGLHLIDFEQLKIENQTYNAKIEERNEEICKLKHKISNTVQIMTHVKEKLQAVLEDNINQRKKLDDIETDLKLNRDQLAKMKQTKERLRTENARLRGSCGLLGKNDLLLNYEDVFDSVLNKRHSLEETKRTITNYQIETRGLARKIKNHQNNRTVL</sequence>
<dbReference type="EMBL" id="FN327264">
    <property type="protein sequence ID" value="CAX82988.1"/>
    <property type="molecule type" value="mRNA"/>
</dbReference>
<keyword evidence="2 4" id="KW-0175">Coiled coil</keyword>
<reference evidence="6" key="2">
    <citation type="submission" date="2009-03" db="EMBL/GenBank/DDBJ databases">
        <authorList>
            <person name="Gang L."/>
        </authorList>
    </citation>
    <scope>NUCLEOTIDE SEQUENCE</scope>
    <source>
        <strain evidence="6">Anhui</strain>
    </source>
</reference>
<dbReference type="InterPro" id="IPR025254">
    <property type="entry name" value="CCDC113/CCDC96_CC"/>
</dbReference>
<dbReference type="AlphaFoldDB" id="C7TZG2"/>